<evidence type="ECO:0000256" key="3">
    <source>
        <dbReference type="RuleBase" id="RU004508"/>
    </source>
</evidence>
<accession>A0ABX4QSN2</accession>
<dbReference type="InterPro" id="IPR000653">
    <property type="entry name" value="DegT/StrS_aminotransferase"/>
</dbReference>
<dbReference type="Gene3D" id="3.90.1150.10">
    <property type="entry name" value="Aspartate Aminotransferase, domain 1"/>
    <property type="match status" value="1"/>
</dbReference>
<sequence length="365" mass="38684">MDWVPMNDLSRAVVTHRDALMSGMTKVLDSGWFLLGPQTAAFAEELASYLDVSHVVPVGNGTDALEIALKALMPEGRTTVLCAANAGGYGTVAARRAGFDVTYADVDAATHCLDAADVAARITDAVGVVIVTHLYGRAADVAATVEAARSVGAMVLEDCAQSLGGLTGDGRVGSLADAATFSFYPTKNLGALGDGGAIATSSDDVAAAVRRLHQYGWESKYRIAGEGGRNSRLDELQAAVLSHRLPHLDDWNAARRAVISTYVEAAPDGVRVLPASDASHTGHLAVVEADDREALRAHMEAAYVRTDVHYPIPDHRQPAYGSRFEELSLPVTERLAQRVLSLPVFPELRQDEISRVGAALASFHS</sequence>
<dbReference type="RefSeq" id="WP_091194143.1">
    <property type="nucleotide sequence ID" value="NZ_FOKC01000001.1"/>
</dbReference>
<dbReference type="Proteomes" id="UP000233565">
    <property type="component" value="Unassembled WGS sequence"/>
</dbReference>
<evidence type="ECO:0000256" key="2">
    <source>
        <dbReference type="ARBA" id="ARBA00037999"/>
    </source>
</evidence>
<dbReference type="InterPro" id="IPR015424">
    <property type="entry name" value="PyrdxlP-dep_Trfase"/>
</dbReference>
<evidence type="ECO:0000313" key="4">
    <source>
        <dbReference type="EMBL" id="PKH37648.1"/>
    </source>
</evidence>
<protein>
    <submittedName>
        <fullName evidence="4">DegT/DnrJ/EryC1/StrS family aminotransferase</fullName>
    </submittedName>
</protein>
<keyword evidence="1 3" id="KW-0663">Pyridoxal phosphate</keyword>
<evidence type="ECO:0000313" key="5">
    <source>
        <dbReference type="Proteomes" id="UP000233565"/>
    </source>
</evidence>
<dbReference type="Pfam" id="PF01041">
    <property type="entry name" value="DegT_DnrJ_EryC1"/>
    <property type="match status" value="1"/>
</dbReference>
<dbReference type="SUPFAM" id="SSF53383">
    <property type="entry name" value="PLP-dependent transferases"/>
    <property type="match status" value="1"/>
</dbReference>
<dbReference type="GO" id="GO:0008483">
    <property type="term" value="F:transaminase activity"/>
    <property type="evidence" value="ECO:0007669"/>
    <property type="project" value="UniProtKB-KW"/>
</dbReference>
<evidence type="ECO:0000256" key="1">
    <source>
        <dbReference type="ARBA" id="ARBA00022898"/>
    </source>
</evidence>
<dbReference type="Gene3D" id="3.40.640.10">
    <property type="entry name" value="Type I PLP-dependent aspartate aminotransferase-like (Major domain)"/>
    <property type="match status" value="1"/>
</dbReference>
<proteinExistence type="inferred from homology"/>
<reference evidence="4 5" key="1">
    <citation type="submission" date="2017-12" db="EMBL/GenBank/DDBJ databases">
        <title>Pharmacopeia of the Arctic Ocean.</title>
        <authorList>
            <person name="Collins E."/>
            <person name="Ducluzeau A.-L."/>
        </authorList>
    </citation>
    <scope>NUCLEOTIDE SEQUENCE [LARGE SCALE GENOMIC DNA]</scope>
    <source>
        <strain evidence="4 5">DSM 23325</strain>
    </source>
</reference>
<keyword evidence="5" id="KW-1185">Reference proteome</keyword>
<name>A0ABX4QSN2_9ACTN</name>
<gene>
    <name evidence="4" type="ORF">CXG46_19675</name>
</gene>
<comment type="caution">
    <text evidence="4">The sequence shown here is derived from an EMBL/GenBank/DDBJ whole genome shotgun (WGS) entry which is preliminary data.</text>
</comment>
<organism evidence="4 5">
    <name type="scientific">Nocardioides alpinus</name>
    <dbReference type="NCBI Taxonomy" id="748909"/>
    <lineage>
        <taxon>Bacteria</taxon>
        <taxon>Bacillati</taxon>
        <taxon>Actinomycetota</taxon>
        <taxon>Actinomycetes</taxon>
        <taxon>Propionibacteriales</taxon>
        <taxon>Nocardioidaceae</taxon>
        <taxon>Nocardioides</taxon>
    </lineage>
</organism>
<dbReference type="InterPro" id="IPR015421">
    <property type="entry name" value="PyrdxlP-dep_Trfase_major"/>
</dbReference>
<keyword evidence="4" id="KW-0032">Aminotransferase</keyword>
<dbReference type="EMBL" id="PJBV01000035">
    <property type="protein sequence ID" value="PKH37648.1"/>
    <property type="molecule type" value="Genomic_DNA"/>
</dbReference>
<dbReference type="PANTHER" id="PTHR30244">
    <property type="entry name" value="TRANSAMINASE"/>
    <property type="match status" value="1"/>
</dbReference>
<dbReference type="PANTHER" id="PTHR30244:SF36">
    <property type="entry name" value="3-OXO-GLUCOSE-6-PHOSPHATE:GLUTAMATE AMINOTRANSFERASE"/>
    <property type="match status" value="1"/>
</dbReference>
<dbReference type="PIRSF" id="PIRSF000390">
    <property type="entry name" value="PLP_StrS"/>
    <property type="match status" value="1"/>
</dbReference>
<dbReference type="InterPro" id="IPR015422">
    <property type="entry name" value="PyrdxlP-dep_Trfase_small"/>
</dbReference>
<comment type="similarity">
    <text evidence="2 3">Belongs to the DegT/DnrJ/EryC1 family.</text>
</comment>
<keyword evidence="4" id="KW-0808">Transferase</keyword>
<dbReference type="CDD" id="cd00616">
    <property type="entry name" value="AHBA_syn"/>
    <property type="match status" value="1"/>
</dbReference>